<dbReference type="InterPro" id="IPR006027">
    <property type="entry name" value="NusB_RsmB_TIM44"/>
</dbReference>
<comment type="caution">
    <text evidence="3">The sequence shown here is derived from an EMBL/GenBank/DDBJ whole genome shotgun (WGS) entry which is preliminary data.</text>
</comment>
<dbReference type="Proteomes" id="UP000824115">
    <property type="component" value="Unassembled WGS sequence"/>
</dbReference>
<dbReference type="GO" id="GO:0006355">
    <property type="term" value="P:regulation of DNA-templated transcription"/>
    <property type="evidence" value="ECO:0007669"/>
    <property type="project" value="InterPro"/>
</dbReference>
<dbReference type="InterPro" id="IPR035926">
    <property type="entry name" value="NusB-like_sf"/>
</dbReference>
<keyword evidence="1" id="KW-0694">RNA-binding</keyword>
<evidence type="ECO:0000313" key="4">
    <source>
        <dbReference type="Proteomes" id="UP000824115"/>
    </source>
</evidence>
<dbReference type="SUPFAM" id="SSF48013">
    <property type="entry name" value="NusB-like"/>
    <property type="match status" value="1"/>
</dbReference>
<name>A0A9D2K9S0_9BACT</name>
<reference evidence="3" key="1">
    <citation type="journal article" date="2021" name="PeerJ">
        <title>Extensive microbial diversity within the chicken gut microbiome revealed by metagenomics and culture.</title>
        <authorList>
            <person name="Gilroy R."/>
            <person name="Ravi A."/>
            <person name="Getino M."/>
            <person name="Pursley I."/>
            <person name="Horton D.L."/>
            <person name="Alikhan N.F."/>
            <person name="Baker D."/>
            <person name="Gharbi K."/>
            <person name="Hall N."/>
            <person name="Watson M."/>
            <person name="Adriaenssens E.M."/>
            <person name="Foster-Nyarko E."/>
            <person name="Jarju S."/>
            <person name="Secka A."/>
            <person name="Antonio M."/>
            <person name="Oren A."/>
            <person name="Chaudhuri R.R."/>
            <person name="La Ragione R."/>
            <person name="Hildebrand F."/>
            <person name="Pallen M.J."/>
        </authorList>
    </citation>
    <scope>NUCLEOTIDE SEQUENCE</scope>
    <source>
        <strain evidence="3">Gambia16-554</strain>
    </source>
</reference>
<evidence type="ECO:0000259" key="2">
    <source>
        <dbReference type="Pfam" id="PF01029"/>
    </source>
</evidence>
<dbReference type="AlphaFoldDB" id="A0A9D2K9S0"/>
<organism evidence="3 4">
    <name type="scientific">Candidatus Coprenecus stercoravium</name>
    <dbReference type="NCBI Taxonomy" id="2840735"/>
    <lineage>
        <taxon>Bacteria</taxon>
        <taxon>Pseudomonadati</taxon>
        <taxon>Bacteroidota</taxon>
        <taxon>Bacteroidia</taxon>
        <taxon>Bacteroidales</taxon>
        <taxon>Rikenellaceae</taxon>
        <taxon>Rikenellaceae incertae sedis</taxon>
        <taxon>Candidatus Coprenecus</taxon>
    </lineage>
</organism>
<gene>
    <name evidence="3" type="ORF">IAC04_01805</name>
</gene>
<protein>
    <recommendedName>
        <fullName evidence="2">NusB/RsmB/TIM44 domain-containing protein</fullName>
    </recommendedName>
</protein>
<dbReference type="Pfam" id="PF01029">
    <property type="entry name" value="NusB"/>
    <property type="match status" value="1"/>
</dbReference>
<feature type="domain" description="NusB/RsmB/TIM44" evidence="2">
    <location>
        <begin position="205"/>
        <end position="298"/>
    </location>
</feature>
<sequence length="316" mass="36369">MINRRLIRIKVFKVLYSMVASGSDSLPEAEKSLKYSCEKTLHLYYFILNAAVALRNAAAARIETGLKKFNPTPEERNPNRKFAQNMVSSYLDQDAAFGKFCEEHGLVWTEELAVLIKKMLSSLMERDYFKEYMNDAECSLAQDCDLFIKIFSDEELFEDNEDLESCLEDMSLFWLDDLGYVLGVIVRNLEHLRSRGTMPRPDVFLKDDDREFAYKLLESAVTGYKRYMDIVVSNTSNWDPDRVVTTDLVLIVQGIAEAVRFPNIPLKVTINEYVDISKFYSTRNSKVFVNGLLDRILKKMMDCGEVVKTGRGLIEN</sequence>
<accession>A0A9D2K9S0</accession>
<evidence type="ECO:0000256" key="1">
    <source>
        <dbReference type="ARBA" id="ARBA00022884"/>
    </source>
</evidence>
<dbReference type="EMBL" id="DXAW01000035">
    <property type="protein sequence ID" value="HIZ85206.1"/>
    <property type="molecule type" value="Genomic_DNA"/>
</dbReference>
<proteinExistence type="predicted"/>
<dbReference type="Gene3D" id="1.10.940.10">
    <property type="entry name" value="NusB-like"/>
    <property type="match status" value="1"/>
</dbReference>
<dbReference type="GO" id="GO:0003723">
    <property type="term" value="F:RNA binding"/>
    <property type="evidence" value="ECO:0007669"/>
    <property type="project" value="UniProtKB-KW"/>
</dbReference>
<evidence type="ECO:0000313" key="3">
    <source>
        <dbReference type="EMBL" id="HIZ85206.1"/>
    </source>
</evidence>
<reference evidence="3" key="2">
    <citation type="submission" date="2021-04" db="EMBL/GenBank/DDBJ databases">
        <authorList>
            <person name="Gilroy R."/>
        </authorList>
    </citation>
    <scope>NUCLEOTIDE SEQUENCE</scope>
    <source>
        <strain evidence="3">Gambia16-554</strain>
    </source>
</reference>